<dbReference type="Gene3D" id="2.130.10.80">
    <property type="entry name" value="Galactose oxidase/kelch, beta-propeller"/>
    <property type="match status" value="4"/>
</dbReference>
<dbReference type="InterPro" id="IPR037293">
    <property type="entry name" value="Gal_Oxidase_central_sf"/>
</dbReference>
<reference evidence="4 5" key="1">
    <citation type="submission" date="2014-02" db="EMBL/GenBank/DDBJ databases">
        <title>The small core and large imbalanced accessory genome model reveals a collaborative survival strategy of Sorangium cellulosum strains in nature.</title>
        <authorList>
            <person name="Han K."/>
            <person name="Peng R."/>
            <person name="Blom J."/>
            <person name="Li Y.-Z."/>
        </authorList>
    </citation>
    <scope>NUCLEOTIDE SEQUENCE [LARGE SCALE GENOMIC DNA]</scope>
    <source>
        <strain evidence="4 5">So0011-07</strain>
    </source>
</reference>
<keyword evidence="2" id="KW-0677">Repeat</keyword>
<accession>A0A150SHH3</accession>
<organism evidence="4 5">
    <name type="scientific">Sorangium cellulosum</name>
    <name type="common">Polyangium cellulosum</name>
    <dbReference type="NCBI Taxonomy" id="56"/>
    <lineage>
        <taxon>Bacteria</taxon>
        <taxon>Pseudomonadati</taxon>
        <taxon>Myxococcota</taxon>
        <taxon>Polyangia</taxon>
        <taxon>Polyangiales</taxon>
        <taxon>Polyangiaceae</taxon>
        <taxon>Sorangium</taxon>
    </lineage>
</organism>
<keyword evidence="3" id="KW-0732">Signal</keyword>
<dbReference type="Proteomes" id="UP000075635">
    <property type="component" value="Unassembled WGS sequence"/>
</dbReference>
<proteinExistence type="predicted"/>
<evidence type="ECO:0000256" key="3">
    <source>
        <dbReference type="SAM" id="SignalP"/>
    </source>
</evidence>
<name>A0A150SHH3_SORCE</name>
<dbReference type="Gene3D" id="2.120.10.80">
    <property type="entry name" value="Kelch-type beta propeller"/>
    <property type="match status" value="1"/>
</dbReference>
<evidence type="ECO:0000313" key="5">
    <source>
        <dbReference type="Proteomes" id="UP000075635"/>
    </source>
</evidence>
<dbReference type="PANTHER" id="PTHR24412:SF489">
    <property type="entry name" value="RING FINGER DOMAIN AND KELCH REPEAT-CONTAINING PROTEIN DDB_G0271372"/>
    <property type="match status" value="1"/>
</dbReference>
<dbReference type="Pfam" id="PF24681">
    <property type="entry name" value="Kelch_KLHDC2_KLHL20_DRC7"/>
    <property type="match status" value="1"/>
</dbReference>
<feature type="signal peptide" evidence="3">
    <location>
        <begin position="1"/>
        <end position="30"/>
    </location>
</feature>
<dbReference type="AlphaFoldDB" id="A0A150SHH3"/>
<dbReference type="EMBL" id="JEMB01000972">
    <property type="protein sequence ID" value="KYF91896.1"/>
    <property type="molecule type" value="Genomic_DNA"/>
</dbReference>
<dbReference type="InterPro" id="IPR011043">
    <property type="entry name" value="Gal_Oxase/kelch_b-propeller"/>
</dbReference>
<evidence type="ECO:0000313" key="4">
    <source>
        <dbReference type="EMBL" id="KYF91896.1"/>
    </source>
</evidence>
<evidence type="ECO:0000256" key="2">
    <source>
        <dbReference type="ARBA" id="ARBA00022737"/>
    </source>
</evidence>
<keyword evidence="1" id="KW-0880">Kelch repeat</keyword>
<gene>
    <name evidence="4" type="ORF">BE17_19665</name>
</gene>
<protein>
    <submittedName>
        <fullName evidence="4">Uncharacterized protein</fullName>
    </submittedName>
</protein>
<dbReference type="SUPFAM" id="SSF50965">
    <property type="entry name" value="Galactose oxidase, central domain"/>
    <property type="match status" value="2"/>
</dbReference>
<sequence>MAALLFCSRRPLATLSRLLASALLVGGCGAEPEDTSGAALRVRFPDHAEAVLSAGEAFAPAVEGFRLGATEPGGAWVRAVRPEVVLPRDGSGEIRFRLAEGGEIRVRELGAFGEGRAAERAVSYGRAGGTSYWTAIEGGVEEWLLLEEGVARSGEVVAAWQVEGALLRERGAAVELVDEESGVPVLRVTAPRAHAASGRPVAAALRARGSRIELSVDMGDAGGEAVLVDPAWELVGTMNVVRSGHTATLLPNGEVLVAGGDNLTSAAGSAELYDPISDSWTLVAPMKAVRAAHTATLLPSGKVLVAGGEILSGALASAELYDPMTGTWTLVADMKTARIGHTATLLPGRGVLVTGGCESSGCSSTGELYDWRTDTWDPILPPMVHARGGHVAALLPSGKVLVVGGSDRSVDLAGAELYDPVAGTWTSTEPMRFTRDRHAGTLLPSGKVLVMGGRDGTILGSTAEVYDPESNTWALAGFMKHGHWSHTATLLQSGKVLVAGGNFADGRVGVDLYDPVSNAWTSAPDMLLSHAHPTATLLPSGEVLVAGESAYAERYTSIGAACRSDADCALSACVDGVCCDSPCTEPCHTCASSSALGRCVPQQTGSDLRKECAHTGCDGACDGFGACSAVPVDAACVPRECVDETHSLAPILCPADGATCPRLSHETREPLDCAPYRCAARDGACKRECASLHDCALGFVCDLSGSCVLPPPAGSRGCGVSPAAAVTSGNGVSALLLALLAIGQRRAPASRGGKTRQAEIC</sequence>
<dbReference type="InterPro" id="IPR015915">
    <property type="entry name" value="Kelch-typ_b-propeller"/>
</dbReference>
<comment type="caution">
    <text evidence="4">The sequence shown here is derived from an EMBL/GenBank/DDBJ whole genome shotgun (WGS) entry which is preliminary data.</text>
</comment>
<feature type="chain" id="PRO_5007569015" evidence="3">
    <location>
        <begin position="31"/>
        <end position="761"/>
    </location>
</feature>
<dbReference type="PANTHER" id="PTHR24412">
    <property type="entry name" value="KELCH PROTEIN"/>
    <property type="match status" value="1"/>
</dbReference>
<evidence type="ECO:0000256" key="1">
    <source>
        <dbReference type="ARBA" id="ARBA00022441"/>
    </source>
</evidence>
<dbReference type="InterPro" id="IPR006652">
    <property type="entry name" value="Kelch_1"/>
</dbReference>
<dbReference type="SMART" id="SM00612">
    <property type="entry name" value="Kelch"/>
    <property type="match status" value="6"/>
</dbReference>